<reference evidence="1 2" key="1">
    <citation type="submission" date="2008-07" db="EMBL/GenBank/DDBJ databases">
        <authorList>
            <person name="El-Sayed N."/>
            <person name="Caler E."/>
            <person name="Inman J."/>
            <person name="Amedeo P."/>
            <person name="Hass B."/>
            <person name="Wortman J."/>
        </authorList>
    </citation>
    <scope>NUCLEOTIDE SEQUENCE [LARGE SCALE GENOMIC DNA]</scope>
    <source>
        <strain evidence="2">ATCC 50983 / TXsc</strain>
    </source>
</reference>
<dbReference type="GeneID" id="9048255"/>
<dbReference type="AlphaFoldDB" id="C5LHN3"/>
<dbReference type="Proteomes" id="UP000007800">
    <property type="component" value="Unassembled WGS sequence"/>
</dbReference>
<keyword evidence="2" id="KW-1185">Reference proteome</keyword>
<organism evidence="2">
    <name type="scientific">Perkinsus marinus (strain ATCC 50983 / TXsc)</name>
    <dbReference type="NCBI Taxonomy" id="423536"/>
    <lineage>
        <taxon>Eukaryota</taxon>
        <taxon>Sar</taxon>
        <taxon>Alveolata</taxon>
        <taxon>Perkinsozoa</taxon>
        <taxon>Perkinsea</taxon>
        <taxon>Perkinsida</taxon>
        <taxon>Perkinsidae</taxon>
        <taxon>Perkinsus</taxon>
    </lineage>
</organism>
<evidence type="ECO:0000313" key="1">
    <source>
        <dbReference type="EMBL" id="EER03637.1"/>
    </source>
</evidence>
<accession>C5LHN3</accession>
<protein>
    <submittedName>
        <fullName evidence="1">Uncharacterized protein</fullName>
    </submittedName>
</protein>
<proteinExistence type="predicted"/>
<dbReference type="RefSeq" id="XP_002771821.1">
    <property type="nucleotide sequence ID" value="XM_002771775.1"/>
</dbReference>
<evidence type="ECO:0000313" key="2">
    <source>
        <dbReference type="Proteomes" id="UP000007800"/>
    </source>
</evidence>
<sequence>MTSLPQHSIKLSIKSTSFGHDGRAIISHPLRCPTVRPCLWQLSNIPHALYCEFVMVEQPPVDA</sequence>
<dbReference type="InParanoid" id="C5LHN3"/>
<gene>
    <name evidence="1" type="ORF">Pmar_PMAR022935</name>
</gene>
<dbReference type="EMBL" id="GG682149">
    <property type="protein sequence ID" value="EER03637.1"/>
    <property type="molecule type" value="Genomic_DNA"/>
</dbReference>
<name>C5LHN3_PERM5</name>